<sequence length="79" mass="9003">METDISVKALTMTTGSGSTDEIQKAQLEDPDIKPILKKKINSADRPSYQKIIARDIPATKRYWALWDSLHLKDGVLYRK</sequence>
<evidence type="ECO:0000313" key="2">
    <source>
        <dbReference type="Proteomes" id="UP000499080"/>
    </source>
</evidence>
<protein>
    <submittedName>
        <fullName evidence="1">Uncharacterized protein</fullName>
    </submittedName>
</protein>
<dbReference type="AlphaFoldDB" id="A0A4Y2A7B9"/>
<accession>A0A4Y2A7B9</accession>
<keyword evidence="2" id="KW-1185">Reference proteome</keyword>
<comment type="caution">
    <text evidence="1">The sequence shown here is derived from an EMBL/GenBank/DDBJ whole genome shotgun (WGS) entry which is preliminary data.</text>
</comment>
<proteinExistence type="predicted"/>
<dbReference type="Proteomes" id="UP000499080">
    <property type="component" value="Unassembled WGS sequence"/>
</dbReference>
<dbReference type="EMBL" id="BGPR01000008">
    <property type="protein sequence ID" value="GBL75653.1"/>
    <property type="molecule type" value="Genomic_DNA"/>
</dbReference>
<name>A0A4Y2A7B9_ARAVE</name>
<evidence type="ECO:0000313" key="1">
    <source>
        <dbReference type="EMBL" id="GBL75653.1"/>
    </source>
</evidence>
<dbReference type="OrthoDB" id="6515820at2759"/>
<organism evidence="1 2">
    <name type="scientific">Araneus ventricosus</name>
    <name type="common">Orbweaver spider</name>
    <name type="synonym">Epeira ventricosa</name>
    <dbReference type="NCBI Taxonomy" id="182803"/>
    <lineage>
        <taxon>Eukaryota</taxon>
        <taxon>Metazoa</taxon>
        <taxon>Ecdysozoa</taxon>
        <taxon>Arthropoda</taxon>
        <taxon>Chelicerata</taxon>
        <taxon>Arachnida</taxon>
        <taxon>Araneae</taxon>
        <taxon>Araneomorphae</taxon>
        <taxon>Entelegynae</taxon>
        <taxon>Araneoidea</taxon>
        <taxon>Araneidae</taxon>
        <taxon>Araneus</taxon>
    </lineage>
</organism>
<reference evidence="1 2" key="1">
    <citation type="journal article" date="2019" name="Sci. Rep.">
        <title>Orb-weaving spider Araneus ventricosus genome elucidates the spidroin gene catalogue.</title>
        <authorList>
            <person name="Kono N."/>
            <person name="Nakamura H."/>
            <person name="Ohtoshi R."/>
            <person name="Moran D.A.P."/>
            <person name="Shinohara A."/>
            <person name="Yoshida Y."/>
            <person name="Fujiwara M."/>
            <person name="Mori M."/>
            <person name="Tomita M."/>
            <person name="Arakawa K."/>
        </authorList>
    </citation>
    <scope>NUCLEOTIDE SEQUENCE [LARGE SCALE GENOMIC DNA]</scope>
</reference>
<gene>
    <name evidence="1" type="ORF">AVEN_154968_1</name>
</gene>